<gene>
    <name evidence="2" type="ORF">EC580_01240</name>
</gene>
<organism evidence="2">
    <name type="scientific">Acidithiobacillus sulfuriphilus</name>
    <dbReference type="NCBI Taxonomy" id="1867749"/>
    <lineage>
        <taxon>Bacteria</taxon>
        <taxon>Pseudomonadati</taxon>
        <taxon>Pseudomonadota</taxon>
        <taxon>Acidithiobacillia</taxon>
        <taxon>Acidithiobacillales</taxon>
        <taxon>Acidithiobacillaceae</taxon>
        <taxon>Acidithiobacillus</taxon>
    </lineage>
</organism>
<evidence type="ECO:0000256" key="1">
    <source>
        <dbReference type="SAM" id="Phobius"/>
    </source>
</evidence>
<feature type="transmembrane region" description="Helical" evidence="1">
    <location>
        <begin position="20"/>
        <end position="40"/>
    </location>
</feature>
<dbReference type="Pfam" id="PF05137">
    <property type="entry name" value="PilN"/>
    <property type="match status" value="1"/>
</dbReference>
<dbReference type="PANTHER" id="PTHR40278:SF2">
    <property type="entry name" value="TYPE IV PILUS INNER MEMBRANE COMPONENT PILN"/>
    <property type="match status" value="1"/>
</dbReference>
<dbReference type="GO" id="GO:0043107">
    <property type="term" value="P:type IV pilus-dependent motility"/>
    <property type="evidence" value="ECO:0007669"/>
    <property type="project" value="TreeGrafter"/>
</dbReference>
<dbReference type="RefSeq" id="WP_123101457.1">
    <property type="nucleotide sequence ID" value="NZ_CP127527.1"/>
</dbReference>
<protein>
    <submittedName>
        <fullName evidence="2">Pilus assembly protein PilN</fullName>
    </submittedName>
</protein>
<sequence length="196" mass="21938">MIRINLLPYREARRARQNQIFAAGLMAVLILAGFFYYGVYEIFSYRAAVQEQRVQYLQGVAQGLDKQIASIVDLRKERDQLLSREGIITDLQGKRDLTVRIFNTLATITPPGIFLTHLQQQGNTVAVDGYSQANNQVAEFMRNIEASTTFDKPLLNIISKAKLGNEEVGQFSLQMDIRAPVSATKSNGQSSKGIRP</sequence>
<evidence type="ECO:0000313" key="2">
    <source>
        <dbReference type="EMBL" id="RNF72404.1"/>
    </source>
</evidence>
<proteinExistence type="predicted"/>
<accession>A0A3M8RYN4</accession>
<dbReference type="InterPro" id="IPR052534">
    <property type="entry name" value="Extracell_DNA_Util/SecSys_Comp"/>
</dbReference>
<dbReference type="EMBL" id="RIZI01000086">
    <property type="protein sequence ID" value="RNF72404.1"/>
    <property type="molecule type" value="Genomic_DNA"/>
</dbReference>
<dbReference type="AlphaFoldDB" id="A0A3M8RYN4"/>
<keyword evidence="1" id="KW-0472">Membrane</keyword>
<keyword evidence="1" id="KW-1133">Transmembrane helix</keyword>
<dbReference type="PANTHER" id="PTHR40278">
    <property type="entry name" value="DNA UTILIZATION PROTEIN HOFN"/>
    <property type="match status" value="1"/>
</dbReference>
<keyword evidence="1" id="KW-0812">Transmembrane</keyword>
<name>A0A3M8RYN4_9PROT</name>
<dbReference type="GO" id="GO:0043683">
    <property type="term" value="P:type IV pilus assembly"/>
    <property type="evidence" value="ECO:0007669"/>
    <property type="project" value="TreeGrafter"/>
</dbReference>
<dbReference type="InterPro" id="IPR007813">
    <property type="entry name" value="PilN"/>
</dbReference>
<dbReference type="OrthoDB" id="5296173at2"/>
<reference evidence="2" key="1">
    <citation type="submission" date="2018-10" db="EMBL/GenBank/DDBJ databases">
        <title>Acidithiobacillus sulfuriphilus sp. nov.: an extremely acidophilic sulfur-oxidizing chemolithotroph isolated from a neutral pH environment.</title>
        <authorList>
            <person name="Falagan C."/>
            <person name="Moya-Beltran A."/>
            <person name="Quatrini R."/>
            <person name="Johnson D.B."/>
        </authorList>
    </citation>
    <scope>NUCLEOTIDE SEQUENCE [LARGE SCALE GENOMIC DNA]</scope>
    <source>
        <strain evidence="2">CJ-2</strain>
    </source>
</reference>
<comment type="caution">
    <text evidence="2">The sequence shown here is derived from an EMBL/GenBank/DDBJ whole genome shotgun (WGS) entry which is preliminary data.</text>
</comment>